<name>A0A3M0GKF9_9ACTN</name>
<dbReference type="AlphaFoldDB" id="A0A3M0GKF9"/>
<feature type="domain" description="Aminotransferase class V" evidence="16">
    <location>
        <begin position="143"/>
        <end position="326"/>
    </location>
</feature>
<comment type="function">
    <text evidence="2">Catalyzes the reversible conversion of 3-phosphohydroxypyruvate to phosphoserine and of 3-hydroxy-2-oxo-4-phosphonooxybutanoate to phosphohydroxythreonine.</text>
</comment>
<dbReference type="EMBL" id="REFW01000001">
    <property type="protein sequence ID" value="RMB62093.1"/>
    <property type="molecule type" value="Genomic_DNA"/>
</dbReference>
<dbReference type="OrthoDB" id="975012at2"/>
<protein>
    <recommendedName>
        <fullName evidence="5">phosphoserine transaminase</fullName>
        <ecNumber evidence="5">2.6.1.52</ecNumber>
    </recommendedName>
    <alternativeName>
        <fullName evidence="13">Phosphohydroxythreonine aminotransferase</fullName>
    </alternativeName>
</protein>
<dbReference type="Proteomes" id="UP000275256">
    <property type="component" value="Unassembled WGS sequence"/>
</dbReference>
<comment type="similarity">
    <text evidence="4">Belongs to the class-V pyridoxal-phosphate-dependent aminotransferase family. SerC subfamily.</text>
</comment>
<accession>A0A3M0GKF9</accession>
<dbReference type="UniPathway" id="UPA00135">
    <property type="reaction ID" value="UER00197"/>
</dbReference>
<dbReference type="Gene3D" id="3.90.1150.10">
    <property type="entry name" value="Aspartate Aminotransferase, domain 1"/>
    <property type="match status" value="1"/>
</dbReference>
<evidence type="ECO:0000256" key="14">
    <source>
        <dbReference type="ARBA" id="ARBA00047630"/>
    </source>
</evidence>
<dbReference type="GO" id="GO:0019265">
    <property type="term" value="P:glycine biosynthetic process, by transamination of glyoxylate"/>
    <property type="evidence" value="ECO:0007669"/>
    <property type="project" value="TreeGrafter"/>
</dbReference>
<dbReference type="GO" id="GO:0006564">
    <property type="term" value="P:L-serine biosynthetic process"/>
    <property type="evidence" value="ECO:0007669"/>
    <property type="project" value="UniProtKB-KW"/>
</dbReference>
<evidence type="ECO:0000256" key="4">
    <source>
        <dbReference type="ARBA" id="ARBA00006904"/>
    </source>
</evidence>
<evidence type="ECO:0000256" key="10">
    <source>
        <dbReference type="ARBA" id="ARBA00022898"/>
    </source>
</evidence>
<dbReference type="NCBIfam" id="TIGR01366">
    <property type="entry name" value="serC_3"/>
    <property type="match status" value="1"/>
</dbReference>
<dbReference type="Pfam" id="PF00266">
    <property type="entry name" value="Aminotran_5"/>
    <property type="match status" value="1"/>
</dbReference>
<dbReference type="GO" id="GO:0004760">
    <property type="term" value="F:L-serine-pyruvate transaminase activity"/>
    <property type="evidence" value="ECO:0007669"/>
    <property type="project" value="TreeGrafter"/>
</dbReference>
<proteinExistence type="inferred from homology"/>
<keyword evidence="6" id="KW-0963">Cytoplasm</keyword>
<dbReference type="PANTHER" id="PTHR21152">
    <property type="entry name" value="AMINOTRANSFERASE CLASS V"/>
    <property type="match status" value="1"/>
</dbReference>
<dbReference type="Gene3D" id="3.40.640.10">
    <property type="entry name" value="Type I PLP-dependent aspartate aminotransferase-like (Major domain)"/>
    <property type="match status" value="1"/>
</dbReference>
<keyword evidence="18" id="KW-1185">Reference proteome</keyword>
<keyword evidence="11" id="KW-0664">Pyridoxine biosynthesis</keyword>
<reference evidence="17 18" key="1">
    <citation type="submission" date="2018-10" db="EMBL/GenBank/DDBJ databases">
        <title>Tessaracoccus antarcticuss sp. nov., isolated from sediment.</title>
        <authorList>
            <person name="Zhou L.Y."/>
            <person name="Du Z.J."/>
        </authorList>
    </citation>
    <scope>NUCLEOTIDE SEQUENCE [LARGE SCALE GENOMIC DNA]</scope>
    <source>
        <strain evidence="17 18">JDX10</strain>
    </source>
</reference>
<evidence type="ECO:0000256" key="5">
    <source>
        <dbReference type="ARBA" id="ARBA00013030"/>
    </source>
</evidence>
<evidence type="ECO:0000256" key="3">
    <source>
        <dbReference type="ARBA" id="ARBA00005099"/>
    </source>
</evidence>
<evidence type="ECO:0000256" key="11">
    <source>
        <dbReference type="ARBA" id="ARBA00023096"/>
    </source>
</evidence>
<evidence type="ECO:0000256" key="9">
    <source>
        <dbReference type="ARBA" id="ARBA00022679"/>
    </source>
</evidence>
<dbReference type="GO" id="GO:0008615">
    <property type="term" value="P:pyridoxine biosynthetic process"/>
    <property type="evidence" value="ECO:0007669"/>
    <property type="project" value="UniProtKB-KW"/>
</dbReference>
<dbReference type="PANTHER" id="PTHR21152:SF40">
    <property type="entry name" value="ALANINE--GLYOXYLATE AMINOTRANSFERASE"/>
    <property type="match status" value="1"/>
</dbReference>
<dbReference type="InterPro" id="IPR000192">
    <property type="entry name" value="Aminotrans_V_dom"/>
</dbReference>
<keyword evidence="8" id="KW-0028">Amino-acid biosynthesis</keyword>
<comment type="catalytic activity">
    <reaction evidence="15">
        <text>O-phospho-L-serine + 2-oxoglutarate = 3-phosphooxypyruvate + L-glutamate</text>
        <dbReference type="Rhea" id="RHEA:14329"/>
        <dbReference type="ChEBI" id="CHEBI:16810"/>
        <dbReference type="ChEBI" id="CHEBI:18110"/>
        <dbReference type="ChEBI" id="CHEBI:29985"/>
        <dbReference type="ChEBI" id="CHEBI:57524"/>
        <dbReference type="EC" id="2.6.1.52"/>
    </reaction>
</comment>
<evidence type="ECO:0000256" key="13">
    <source>
        <dbReference type="ARBA" id="ARBA00031421"/>
    </source>
</evidence>
<evidence type="ECO:0000256" key="8">
    <source>
        <dbReference type="ARBA" id="ARBA00022605"/>
    </source>
</evidence>
<dbReference type="InterPro" id="IPR022278">
    <property type="entry name" value="Pser_aminoTfrase"/>
</dbReference>
<dbReference type="InterPro" id="IPR015421">
    <property type="entry name" value="PyrdxlP-dep_Trfase_major"/>
</dbReference>
<evidence type="ECO:0000256" key="6">
    <source>
        <dbReference type="ARBA" id="ARBA00022490"/>
    </source>
</evidence>
<dbReference type="PIRSF" id="PIRSF000525">
    <property type="entry name" value="SerC"/>
    <property type="match status" value="1"/>
</dbReference>
<keyword evidence="12" id="KW-0718">Serine biosynthesis</keyword>
<comment type="catalytic activity">
    <reaction evidence="14">
        <text>4-(phosphooxy)-L-threonine + 2-oxoglutarate = (R)-3-hydroxy-2-oxo-4-phosphooxybutanoate + L-glutamate</text>
        <dbReference type="Rhea" id="RHEA:16573"/>
        <dbReference type="ChEBI" id="CHEBI:16810"/>
        <dbReference type="ChEBI" id="CHEBI:29985"/>
        <dbReference type="ChEBI" id="CHEBI:58452"/>
        <dbReference type="ChEBI" id="CHEBI:58538"/>
        <dbReference type="EC" id="2.6.1.52"/>
    </reaction>
</comment>
<evidence type="ECO:0000259" key="16">
    <source>
        <dbReference type="Pfam" id="PF00266"/>
    </source>
</evidence>
<comment type="cofactor">
    <cofactor evidence="1">
        <name>pyridoxal 5'-phosphate</name>
        <dbReference type="ChEBI" id="CHEBI:597326"/>
    </cofactor>
</comment>
<gene>
    <name evidence="17" type="ORF">EAX62_05815</name>
</gene>
<dbReference type="GO" id="GO:0004648">
    <property type="term" value="F:O-phospho-L-serine:2-oxoglutarate aminotransferase activity"/>
    <property type="evidence" value="ECO:0007669"/>
    <property type="project" value="UniProtKB-EC"/>
</dbReference>
<dbReference type="InterPro" id="IPR006272">
    <property type="entry name" value="Pser_aminoTfrase_mycobac"/>
</dbReference>
<keyword evidence="9 17" id="KW-0808">Transferase</keyword>
<evidence type="ECO:0000256" key="2">
    <source>
        <dbReference type="ARBA" id="ARBA00003483"/>
    </source>
</evidence>
<evidence type="ECO:0000256" key="12">
    <source>
        <dbReference type="ARBA" id="ARBA00023299"/>
    </source>
</evidence>
<dbReference type="SUPFAM" id="SSF53383">
    <property type="entry name" value="PLP-dependent transferases"/>
    <property type="match status" value="1"/>
</dbReference>
<evidence type="ECO:0000256" key="15">
    <source>
        <dbReference type="ARBA" id="ARBA00049007"/>
    </source>
</evidence>
<evidence type="ECO:0000313" key="18">
    <source>
        <dbReference type="Proteomes" id="UP000275256"/>
    </source>
</evidence>
<organism evidence="17 18">
    <name type="scientific">Tessaracoccus antarcticus</name>
    <dbReference type="NCBI Taxonomy" id="2479848"/>
    <lineage>
        <taxon>Bacteria</taxon>
        <taxon>Bacillati</taxon>
        <taxon>Actinomycetota</taxon>
        <taxon>Actinomycetes</taxon>
        <taxon>Propionibacteriales</taxon>
        <taxon>Propionibacteriaceae</taxon>
        <taxon>Tessaracoccus</taxon>
    </lineage>
</organism>
<evidence type="ECO:0000256" key="1">
    <source>
        <dbReference type="ARBA" id="ARBA00001933"/>
    </source>
</evidence>
<comment type="caution">
    <text evidence="17">The sequence shown here is derived from an EMBL/GenBank/DDBJ whole genome shotgun (WGS) entry which is preliminary data.</text>
</comment>
<keyword evidence="7 17" id="KW-0032">Aminotransferase</keyword>
<evidence type="ECO:0000256" key="7">
    <source>
        <dbReference type="ARBA" id="ARBA00022576"/>
    </source>
</evidence>
<dbReference type="EC" id="2.6.1.52" evidence="5"/>
<sequence>MTVQIDIPQNLRPADGRFGSGPAKVRREALEYLLARADVMGTSHRQAPVRGLVQELQEALSDLYRLPEGYEVTLGNGGATAFWDVAVFSLIAERSAHGVFGEFSRKFSTASAKAPFLGDPRVFEAPPGSVALPKDCDADTYCWAQNETSTGASAPVRRIGDGLVLVDATSAAGGIDADIASTDAYYFAPQKNFSSDGGMWFAFLSPAAVERAESIAAGGRWIPDFLDLSSAIKNSRQHQSVNTPAIATLLMMADQVRWMQSLGGMPAVAARCASSTSIVYDWAEQRDWATPFVANPEHRSPVVATIDLDDTVDAKQVSAILRENGIVDVDPYRALNRNQLRIGCYAAVDPSDVEKLVACIDHVVERLAP</sequence>
<keyword evidence="10" id="KW-0663">Pyridoxal phosphate</keyword>
<evidence type="ECO:0000313" key="17">
    <source>
        <dbReference type="EMBL" id="RMB62093.1"/>
    </source>
</evidence>
<dbReference type="InterPro" id="IPR015424">
    <property type="entry name" value="PyrdxlP-dep_Trfase"/>
</dbReference>
<dbReference type="GO" id="GO:0008453">
    <property type="term" value="F:alanine-glyoxylate transaminase activity"/>
    <property type="evidence" value="ECO:0007669"/>
    <property type="project" value="TreeGrafter"/>
</dbReference>
<comment type="pathway">
    <text evidence="3">Amino-acid biosynthesis; L-serine biosynthesis; L-serine from 3-phospho-D-glycerate: step 2/3.</text>
</comment>
<dbReference type="InterPro" id="IPR015422">
    <property type="entry name" value="PyrdxlP-dep_Trfase_small"/>
</dbReference>